<dbReference type="SFLD" id="SFLDG01148">
    <property type="entry name" value="Xi_(cytGST)"/>
    <property type="match status" value="1"/>
</dbReference>
<feature type="site" description="Lowers pKa of active site Cys" evidence="3">
    <location>
        <position position="246"/>
    </location>
</feature>
<dbReference type="SUPFAM" id="SSF47616">
    <property type="entry name" value="GST C-terminal domain-like"/>
    <property type="match status" value="1"/>
</dbReference>
<feature type="binding site" evidence="2">
    <location>
        <position position="99"/>
    </location>
    <ligand>
        <name>glutathione</name>
        <dbReference type="ChEBI" id="CHEBI:57925"/>
    </ligand>
</feature>
<dbReference type="AlphaFoldDB" id="A0ABD4T4D6"/>
<evidence type="ECO:0000313" key="6">
    <source>
        <dbReference type="Proteomes" id="UP000031561"/>
    </source>
</evidence>
<reference evidence="5 6" key="1">
    <citation type="journal article" date="2015" name="Genome Announc.">
        <title>Draft Genome Sequence of Filamentous Marine Cyanobacterium Lyngbya confervoides Strain BDU141951.</title>
        <authorList>
            <person name="Chandrababunaidu M.M."/>
            <person name="Sen D."/>
            <person name="Tripathy S."/>
        </authorList>
    </citation>
    <scope>NUCLEOTIDE SEQUENCE [LARGE SCALE GENOMIC DNA]</scope>
    <source>
        <strain evidence="5 6">BDU141951</strain>
    </source>
</reference>
<dbReference type="InterPro" id="IPR036249">
    <property type="entry name" value="Thioredoxin-like_sf"/>
</dbReference>
<name>A0ABD4T4D6_9CYAN</name>
<dbReference type="PANTHER" id="PTHR32419:SF6">
    <property type="entry name" value="GLUTATHIONE S-TRANSFERASE OMEGA-LIKE 1-RELATED"/>
    <property type="match status" value="1"/>
</dbReference>
<dbReference type="EMBL" id="JTHE03000061">
    <property type="protein sequence ID" value="MCM1983310.1"/>
    <property type="molecule type" value="Genomic_DNA"/>
</dbReference>
<dbReference type="InterPro" id="IPR040079">
    <property type="entry name" value="Glutathione_S-Trfase"/>
</dbReference>
<feature type="site" description="Lowers pKa of active site Cys" evidence="3">
    <location>
        <position position="289"/>
    </location>
</feature>
<dbReference type="Gene3D" id="1.20.1050.10">
    <property type="match status" value="1"/>
</dbReference>
<dbReference type="Pfam" id="PF13410">
    <property type="entry name" value="GST_C_2"/>
    <property type="match status" value="1"/>
</dbReference>
<feature type="binding site" evidence="2">
    <location>
        <begin position="122"/>
        <end position="125"/>
    </location>
    <ligand>
        <name>glutathione</name>
        <dbReference type="ChEBI" id="CHEBI:57925"/>
    </ligand>
</feature>
<dbReference type="Gene3D" id="3.40.30.10">
    <property type="entry name" value="Glutaredoxin"/>
    <property type="match status" value="1"/>
</dbReference>
<dbReference type="InterPro" id="IPR047047">
    <property type="entry name" value="GST_Omega-like_C"/>
</dbReference>
<feature type="active site" description="Proton donor/acceptor" evidence="1">
    <location>
        <position position="188"/>
    </location>
</feature>
<protein>
    <submittedName>
        <fullName evidence="5">Glutathione S-transferase C-terminal domain-containing protein</fullName>
    </submittedName>
</protein>
<dbReference type="SFLD" id="SFLDG01206">
    <property type="entry name" value="Xi.1"/>
    <property type="match status" value="1"/>
</dbReference>
<dbReference type="PIRSF" id="PIRSF015753">
    <property type="entry name" value="GST"/>
    <property type="match status" value="1"/>
</dbReference>
<evidence type="ECO:0000259" key="4">
    <source>
        <dbReference type="PROSITE" id="PS50405"/>
    </source>
</evidence>
<feature type="active site" description="Nucleophile" evidence="1">
    <location>
        <position position="66"/>
    </location>
</feature>
<comment type="caution">
    <text evidence="5">The sequence shown here is derived from an EMBL/GenBank/DDBJ whole genome shotgun (WGS) entry which is preliminary data.</text>
</comment>
<evidence type="ECO:0000256" key="1">
    <source>
        <dbReference type="PIRSR" id="PIRSR015753-1"/>
    </source>
</evidence>
<evidence type="ECO:0000256" key="3">
    <source>
        <dbReference type="PIRSR" id="PIRSR015753-3"/>
    </source>
</evidence>
<dbReference type="InterPro" id="IPR010987">
    <property type="entry name" value="Glutathione-S-Trfase_C-like"/>
</dbReference>
<gene>
    <name evidence="5" type="ORF">QQ91_0010830</name>
</gene>
<dbReference type="Pfam" id="PF13409">
    <property type="entry name" value="GST_N_2"/>
    <property type="match status" value="1"/>
</dbReference>
<sequence length="323" mass="36429">MGLPPKSIIRAGRWTWHRLWQVMMSQMAPRDAQGAYQRPKSEFLNSLPPDSPPQPGQYRLIVGWGCPWAHRTLVVRALKGLETSIPLDLVHPAPAEGGWVFANGTGPLRSLYQRVAPGYQGRATVPVLWDSAQNKIINNESAEILVILNEQFNHLAAVPDLDLYPEGLRSEIDTWNQKIYTTVNNGVYQCGFAQTQHAYTAACQSLFATLDHIEGVLGHQRFLCGSDLTLADVRLFTTLIRFDAVYYALFKCNLRRIRDYLHLSGYLRDLYQLPGVKETCHLDAIKQDYYGNLFPLNPSGIIPLGPHLDDLEANPQREHLSAR</sequence>
<keyword evidence="6" id="KW-1185">Reference proteome</keyword>
<organism evidence="5 6">
    <name type="scientific">Lyngbya confervoides BDU141951</name>
    <dbReference type="NCBI Taxonomy" id="1574623"/>
    <lineage>
        <taxon>Bacteria</taxon>
        <taxon>Bacillati</taxon>
        <taxon>Cyanobacteriota</taxon>
        <taxon>Cyanophyceae</taxon>
        <taxon>Oscillatoriophycideae</taxon>
        <taxon>Oscillatoriales</taxon>
        <taxon>Microcoleaceae</taxon>
        <taxon>Lyngbya</taxon>
    </lineage>
</organism>
<evidence type="ECO:0000256" key="2">
    <source>
        <dbReference type="PIRSR" id="PIRSR015753-2"/>
    </source>
</evidence>
<dbReference type="InterPro" id="IPR004045">
    <property type="entry name" value="Glutathione_S-Trfase_N"/>
</dbReference>
<dbReference type="PROSITE" id="PS50405">
    <property type="entry name" value="GST_CTER"/>
    <property type="match status" value="1"/>
</dbReference>
<feature type="binding site" evidence="2">
    <location>
        <begin position="140"/>
        <end position="141"/>
    </location>
    <ligand>
        <name>glutathione</name>
        <dbReference type="ChEBI" id="CHEBI:57925"/>
    </ligand>
</feature>
<dbReference type="InterPro" id="IPR036282">
    <property type="entry name" value="Glutathione-S-Trfase_C_sf"/>
</dbReference>
<evidence type="ECO:0000313" key="5">
    <source>
        <dbReference type="EMBL" id="MCM1983310.1"/>
    </source>
</evidence>
<dbReference type="Proteomes" id="UP000031561">
    <property type="component" value="Unassembled WGS sequence"/>
</dbReference>
<proteinExistence type="predicted"/>
<dbReference type="InterPro" id="IPR016639">
    <property type="entry name" value="GST_Omega/GSH"/>
</dbReference>
<dbReference type="SUPFAM" id="SSF52833">
    <property type="entry name" value="Thioredoxin-like"/>
    <property type="match status" value="1"/>
</dbReference>
<dbReference type="SFLD" id="SFLDS00019">
    <property type="entry name" value="Glutathione_Transferase_(cytos"/>
    <property type="match status" value="1"/>
</dbReference>
<feature type="domain" description="GST C-terminal" evidence="4">
    <location>
        <begin position="165"/>
        <end position="299"/>
    </location>
</feature>
<dbReference type="CDD" id="cd03190">
    <property type="entry name" value="GST_C_Omega_like"/>
    <property type="match status" value="1"/>
</dbReference>
<dbReference type="RefSeq" id="WP_166274980.1">
    <property type="nucleotide sequence ID" value="NZ_JTHE03000061.1"/>
</dbReference>
<dbReference type="PANTHER" id="PTHR32419">
    <property type="entry name" value="GLUTATHIONYL-HYDROQUINONE REDUCTASE"/>
    <property type="match status" value="1"/>
</dbReference>
<accession>A0ABD4T4D6</accession>